<accession>A0A8C6TQP8</accession>
<evidence type="ECO:0000313" key="4">
    <source>
        <dbReference type="Ensembl" id="ENSNMLP00000021872.1"/>
    </source>
</evidence>
<dbReference type="SUPFAM" id="SSF56399">
    <property type="entry name" value="ADP-ribosylation"/>
    <property type="match status" value="1"/>
</dbReference>
<dbReference type="Gene3D" id="3.90.228.10">
    <property type="match status" value="1"/>
</dbReference>
<keyword evidence="2" id="KW-0808">Transferase</keyword>
<dbReference type="GO" id="GO:0005634">
    <property type="term" value="C:nucleus"/>
    <property type="evidence" value="ECO:0007669"/>
    <property type="project" value="TreeGrafter"/>
</dbReference>
<dbReference type="InterPro" id="IPR051712">
    <property type="entry name" value="ARTD-AVP"/>
</dbReference>
<keyword evidence="5" id="KW-1185">Reference proteome</keyword>
<keyword evidence="2" id="KW-0520">NAD</keyword>
<protein>
    <recommendedName>
        <fullName evidence="2">Poly [ADP-ribose] polymerase</fullName>
        <shortName evidence="2">PARP</shortName>
        <ecNumber evidence="2">2.4.2.-</ecNumber>
    </recommendedName>
</protein>
<dbReference type="CDD" id="cd01439">
    <property type="entry name" value="TCCD_inducible_PARP_like"/>
    <property type="match status" value="1"/>
</dbReference>
<evidence type="ECO:0000256" key="2">
    <source>
        <dbReference type="RuleBase" id="RU362114"/>
    </source>
</evidence>
<dbReference type="EC" id="2.4.2.-" evidence="2"/>
<evidence type="ECO:0000313" key="5">
    <source>
        <dbReference type="Proteomes" id="UP000694523"/>
    </source>
</evidence>
<organism evidence="4 5">
    <name type="scientific">Neogobius melanostomus</name>
    <name type="common">round goby</name>
    <dbReference type="NCBI Taxonomy" id="47308"/>
    <lineage>
        <taxon>Eukaryota</taxon>
        <taxon>Metazoa</taxon>
        <taxon>Chordata</taxon>
        <taxon>Craniata</taxon>
        <taxon>Vertebrata</taxon>
        <taxon>Euteleostomi</taxon>
        <taxon>Actinopterygii</taxon>
        <taxon>Neopterygii</taxon>
        <taxon>Teleostei</taxon>
        <taxon>Neoteleostei</taxon>
        <taxon>Acanthomorphata</taxon>
        <taxon>Gobiaria</taxon>
        <taxon>Gobiiformes</taxon>
        <taxon>Gobioidei</taxon>
        <taxon>Gobiidae</taxon>
        <taxon>Benthophilinae</taxon>
        <taxon>Neogobiini</taxon>
        <taxon>Neogobius</taxon>
    </lineage>
</organism>
<reference evidence="4" key="1">
    <citation type="submission" date="2025-08" db="UniProtKB">
        <authorList>
            <consortium name="Ensembl"/>
        </authorList>
    </citation>
    <scope>IDENTIFICATION</scope>
</reference>
<feature type="domain" description="PARP catalytic" evidence="3">
    <location>
        <begin position="73"/>
        <end position="274"/>
    </location>
</feature>
<evidence type="ECO:0000256" key="1">
    <source>
        <dbReference type="ARBA" id="ARBA00024347"/>
    </source>
</evidence>
<dbReference type="PANTHER" id="PTHR45740">
    <property type="entry name" value="POLY [ADP-RIBOSE] POLYMERASE"/>
    <property type="match status" value="1"/>
</dbReference>
<dbReference type="PROSITE" id="PS51059">
    <property type="entry name" value="PARP_CATALYTIC"/>
    <property type="match status" value="1"/>
</dbReference>
<dbReference type="PANTHER" id="PTHR45740:SF4">
    <property type="entry name" value="PROTEIN MONO-ADP-RIBOSYLTRANSFERASE PARP11"/>
    <property type="match status" value="1"/>
</dbReference>
<evidence type="ECO:0000259" key="3">
    <source>
        <dbReference type="PROSITE" id="PS51059"/>
    </source>
</evidence>
<reference evidence="4" key="2">
    <citation type="submission" date="2025-09" db="UniProtKB">
        <authorList>
            <consortium name="Ensembl"/>
        </authorList>
    </citation>
    <scope>IDENTIFICATION</scope>
</reference>
<dbReference type="GO" id="GO:1990404">
    <property type="term" value="F:NAD+-protein mono-ADP-ribosyltransferase activity"/>
    <property type="evidence" value="ECO:0007669"/>
    <property type="project" value="TreeGrafter"/>
</dbReference>
<dbReference type="InterPro" id="IPR012317">
    <property type="entry name" value="Poly(ADP-ribose)pol_cat_dom"/>
</dbReference>
<keyword evidence="2" id="KW-0328">Glycosyltransferase</keyword>
<dbReference type="Ensembl" id="ENSNMLT00000024517.1">
    <property type="protein sequence ID" value="ENSNMLP00000021872.1"/>
    <property type="gene ID" value="ENSNMLG00000014186.1"/>
</dbReference>
<name>A0A8C6TQP8_9GOBI</name>
<dbReference type="Proteomes" id="UP000694523">
    <property type="component" value="Unplaced"/>
</dbReference>
<dbReference type="GO" id="GO:0003950">
    <property type="term" value="F:NAD+ poly-ADP-ribosyltransferase activity"/>
    <property type="evidence" value="ECO:0007669"/>
    <property type="project" value="UniProtKB-UniRule"/>
</dbReference>
<dbReference type="Pfam" id="PF00644">
    <property type="entry name" value="PARP"/>
    <property type="match status" value="1"/>
</dbReference>
<dbReference type="AlphaFoldDB" id="A0A8C6TQP8"/>
<comment type="similarity">
    <text evidence="1">Belongs to the ARTD/PARP family.</text>
</comment>
<sequence length="274" mass="32334">MWTNMWDTDEYMDTSDDPWSWYYLADCGQWHRFEVKLKFKKYLIRDSFCLRYYFLKNESETAKTYSCSCFSSGPVFWEMTNPSCPYQLIPLNESTAEYLTVANYVKKDGLLDKPIVSICRIQNQDLWEFYCRKKKQLMRIHGVTDIQERRLFHGTKNSNVDSICKYNFDIRVAGYHGHVYGKGIYFAVHATFADKYSALYGTKTVDAQDVPTRIMFLARVLVGKSTMGQRDLNKPDQVAEDHSHDSCVDDIKCPKMYVIFDSNQIYPEYLIRYR</sequence>
<proteinExistence type="inferred from homology"/>